<feature type="transmembrane region" description="Helical" evidence="2">
    <location>
        <begin position="95"/>
        <end position="115"/>
    </location>
</feature>
<accession>A0A4Q8APP9</accession>
<dbReference type="GO" id="GO:0032259">
    <property type="term" value="P:methylation"/>
    <property type="evidence" value="ECO:0007669"/>
    <property type="project" value="UniProtKB-KW"/>
</dbReference>
<keyword evidence="5" id="KW-1185">Reference proteome</keyword>
<feature type="transmembrane region" description="Helical" evidence="2">
    <location>
        <begin position="121"/>
        <end position="141"/>
    </location>
</feature>
<proteinExistence type="inferred from homology"/>
<comment type="similarity">
    <text evidence="1">Belongs to the peptidase A24 family.</text>
</comment>
<dbReference type="PANTHER" id="PTHR30487">
    <property type="entry name" value="TYPE 4 PREPILIN-LIKE PROTEINS LEADER PEPTIDE-PROCESSING ENZYME"/>
    <property type="match status" value="1"/>
</dbReference>
<feature type="transmembrane region" description="Helical" evidence="2">
    <location>
        <begin position="46"/>
        <end position="63"/>
    </location>
</feature>
<dbReference type="Pfam" id="PF01478">
    <property type="entry name" value="Peptidase_A24"/>
    <property type="match status" value="1"/>
</dbReference>
<evidence type="ECO:0000259" key="3">
    <source>
        <dbReference type="Pfam" id="PF01478"/>
    </source>
</evidence>
<dbReference type="EMBL" id="SHLC01000001">
    <property type="protein sequence ID" value="RZU66670.1"/>
    <property type="molecule type" value="Genomic_DNA"/>
</dbReference>
<gene>
    <name evidence="4" type="ORF">EV379_3036</name>
</gene>
<reference evidence="4 5" key="1">
    <citation type="submission" date="2019-02" db="EMBL/GenBank/DDBJ databases">
        <title>Sequencing the genomes of 1000 actinobacteria strains.</title>
        <authorList>
            <person name="Klenk H.-P."/>
        </authorList>
    </citation>
    <scope>NUCLEOTIDE SEQUENCE [LARGE SCALE GENOMIC DNA]</scope>
    <source>
        <strain evidence="4 5">DSM 18319</strain>
    </source>
</reference>
<dbReference type="GO" id="GO:0008168">
    <property type="term" value="F:methyltransferase activity"/>
    <property type="evidence" value="ECO:0007669"/>
    <property type="project" value="UniProtKB-KW"/>
</dbReference>
<dbReference type="InterPro" id="IPR000045">
    <property type="entry name" value="Prepilin_IV_endopep_pep"/>
</dbReference>
<keyword evidence="2" id="KW-0812">Transmembrane</keyword>
<dbReference type="AlphaFoldDB" id="A0A4Q8APP9"/>
<feature type="domain" description="Prepilin type IV endopeptidase peptidase" evidence="3">
    <location>
        <begin position="73"/>
        <end position="184"/>
    </location>
</feature>
<sequence length="222" mass="22292">MTPGPEAASTFIIVAALLGALIGWALGPIAGRTLRPPREIGSRARWLMVLATAVLFALTVWLVGISPALPAFLVFAAAAVVLGAVDVIEKRLPDAVVLPALVATTLLLAITAAVTGDWASLLGAVLGAAALFALYFLLALISPGGIGMGDVKLAALVGLVLGSVGWAAWLGGALAGFVVGGVVSLLALLMRRVSLRGSLPFGPSMLAGAYLAILLSAVIDAP</sequence>
<dbReference type="OrthoDB" id="2087435at2"/>
<comment type="caution">
    <text evidence="4">The sequence shown here is derived from an EMBL/GenBank/DDBJ whole genome shotgun (WGS) entry which is preliminary data.</text>
</comment>
<dbReference type="GO" id="GO:0006465">
    <property type="term" value="P:signal peptide processing"/>
    <property type="evidence" value="ECO:0007669"/>
    <property type="project" value="TreeGrafter"/>
</dbReference>
<feature type="transmembrane region" description="Helical" evidence="2">
    <location>
        <begin position="12"/>
        <end position="34"/>
    </location>
</feature>
<dbReference type="PANTHER" id="PTHR30487:SF0">
    <property type="entry name" value="PREPILIN LEADER PEPTIDASE_N-METHYLTRANSFERASE-RELATED"/>
    <property type="match status" value="1"/>
</dbReference>
<name>A0A4Q8APP9_9MICO</name>
<keyword evidence="4" id="KW-0489">Methyltransferase</keyword>
<dbReference type="Gene3D" id="1.20.120.1220">
    <property type="match status" value="1"/>
</dbReference>
<keyword evidence="2" id="KW-1133">Transmembrane helix</keyword>
<protein>
    <submittedName>
        <fullName evidence="4">Leader peptidase (Prepilin peptidase)/N-methyltransferase</fullName>
    </submittedName>
</protein>
<dbReference type="GO" id="GO:0004190">
    <property type="term" value="F:aspartic-type endopeptidase activity"/>
    <property type="evidence" value="ECO:0007669"/>
    <property type="project" value="InterPro"/>
</dbReference>
<feature type="transmembrane region" description="Helical" evidence="2">
    <location>
        <begin position="201"/>
        <end position="219"/>
    </location>
</feature>
<evidence type="ECO:0000256" key="1">
    <source>
        <dbReference type="ARBA" id="ARBA00005801"/>
    </source>
</evidence>
<dbReference type="InterPro" id="IPR050882">
    <property type="entry name" value="Prepilin_peptidase/N-MTase"/>
</dbReference>
<dbReference type="RefSeq" id="WP_130506834.1">
    <property type="nucleotide sequence ID" value="NZ_SHLC01000001.1"/>
</dbReference>
<evidence type="ECO:0000313" key="5">
    <source>
        <dbReference type="Proteomes" id="UP000291483"/>
    </source>
</evidence>
<feature type="transmembrane region" description="Helical" evidence="2">
    <location>
        <begin position="175"/>
        <end position="194"/>
    </location>
</feature>
<dbReference type="Proteomes" id="UP000291483">
    <property type="component" value="Unassembled WGS sequence"/>
</dbReference>
<evidence type="ECO:0000313" key="4">
    <source>
        <dbReference type="EMBL" id="RZU66670.1"/>
    </source>
</evidence>
<keyword evidence="2" id="KW-0472">Membrane</keyword>
<organism evidence="4 5">
    <name type="scientific">Microterricola gilva</name>
    <dbReference type="NCBI Taxonomy" id="393267"/>
    <lineage>
        <taxon>Bacteria</taxon>
        <taxon>Bacillati</taxon>
        <taxon>Actinomycetota</taxon>
        <taxon>Actinomycetes</taxon>
        <taxon>Micrococcales</taxon>
        <taxon>Microbacteriaceae</taxon>
        <taxon>Microterricola</taxon>
    </lineage>
</organism>
<dbReference type="GO" id="GO:0005886">
    <property type="term" value="C:plasma membrane"/>
    <property type="evidence" value="ECO:0007669"/>
    <property type="project" value="TreeGrafter"/>
</dbReference>
<feature type="transmembrane region" description="Helical" evidence="2">
    <location>
        <begin position="69"/>
        <end position="88"/>
    </location>
</feature>
<keyword evidence="4" id="KW-0808">Transferase</keyword>
<evidence type="ECO:0000256" key="2">
    <source>
        <dbReference type="SAM" id="Phobius"/>
    </source>
</evidence>